<organism evidence="4 5">
    <name type="scientific">Sinanodonta woodiana</name>
    <name type="common">Chinese pond mussel</name>
    <name type="synonym">Anodonta woodiana</name>
    <dbReference type="NCBI Taxonomy" id="1069815"/>
    <lineage>
        <taxon>Eukaryota</taxon>
        <taxon>Metazoa</taxon>
        <taxon>Spiralia</taxon>
        <taxon>Lophotrochozoa</taxon>
        <taxon>Mollusca</taxon>
        <taxon>Bivalvia</taxon>
        <taxon>Autobranchia</taxon>
        <taxon>Heteroconchia</taxon>
        <taxon>Palaeoheterodonta</taxon>
        <taxon>Unionida</taxon>
        <taxon>Unionoidea</taxon>
        <taxon>Unionidae</taxon>
        <taxon>Unioninae</taxon>
        <taxon>Sinanodonta</taxon>
    </lineage>
</organism>
<comment type="caution">
    <text evidence="4">The sequence shown here is derived from an EMBL/GenBank/DDBJ whole genome shotgun (WGS) entry which is preliminary data.</text>
</comment>
<sequence>MMEQHGTSSVIGADSVPDGADPIWLDEVSCLGTETNLFQCVFYQHTIGMHDCFHSEDVGVQCS</sequence>
<keyword evidence="1 2" id="KW-1015">Disulfide bond</keyword>
<proteinExistence type="predicted"/>
<dbReference type="AlphaFoldDB" id="A0ABD3WAJ5"/>
<dbReference type="SMART" id="SM00202">
    <property type="entry name" value="SR"/>
    <property type="match status" value="1"/>
</dbReference>
<gene>
    <name evidence="4" type="ORF">ACJMK2_038960</name>
</gene>
<dbReference type="Proteomes" id="UP001634394">
    <property type="component" value="Unassembled WGS sequence"/>
</dbReference>
<evidence type="ECO:0000313" key="4">
    <source>
        <dbReference type="EMBL" id="KAL3870932.1"/>
    </source>
</evidence>
<dbReference type="InterPro" id="IPR001190">
    <property type="entry name" value="SRCR"/>
</dbReference>
<dbReference type="Pfam" id="PF00530">
    <property type="entry name" value="SRCR"/>
    <property type="match status" value="1"/>
</dbReference>
<evidence type="ECO:0000259" key="3">
    <source>
        <dbReference type="PROSITE" id="PS50287"/>
    </source>
</evidence>
<reference evidence="4 5" key="1">
    <citation type="submission" date="2024-11" db="EMBL/GenBank/DDBJ databases">
        <title>Chromosome-level genome assembly of the freshwater bivalve Anodonta woodiana.</title>
        <authorList>
            <person name="Chen X."/>
        </authorList>
    </citation>
    <scope>NUCLEOTIDE SEQUENCE [LARGE SCALE GENOMIC DNA]</scope>
    <source>
        <strain evidence="4">MN2024</strain>
        <tissue evidence="4">Gills</tissue>
    </source>
</reference>
<feature type="domain" description="SRCR" evidence="3">
    <location>
        <begin position="1"/>
        <end position="63"/>
    </location>
</feature>
<dbReference type="EMBL" id="JBJQND010000007">
    <property type="protein sequence ID" value="KAL3870932.1"/>
    <property type="molecule type" value="Genomic_DNA"/>
</dbReference>
<evidence type="ECO:0000256" key="1">
    <source>
        <dbReference type="ARBA" id="ARBA00023157"/>
    </source>
</evidence>
<evidence type="ECO:0000313" key="5">
    <source>
        <dbReference type="Proteomes" id="UP001634394"/>
    </source>
</evidence>
<dbReference type="SUPFAM" id="SSF56487">
    <property type="entry name" value="SRCR-like"/>
    <property type="match status" value="1"/>
</dbReference>
<accession>A0ABD3WAJ5</accession>
<comment type="caution">
    <text evidence="2">Lacks conserved residue(s) required for the propagation of feature annotation.</text>
</comment>
<dbReference type="PANTHER" id="PTHR48071">
    <property type="entry name" value="SRCR DOMAIN-CONTAINING PROTEIN"/>
    <property type="match status" value="1"/>
</dbReference>
<evidence type="ECO:0000256" key="2">
    <source>
        <dbReference type="PROSITE-ProRule" id="PRU00196"/>
    </source>
</evidence>
<keyword evidence="5" id="KW-1185">Reference proteome</keyword>
<dbReference type="PANTHER" id="PTHR48071:SF18">
    <property type="entry name" value="DELETED IN MALIGNANT BRAIN TUMORS 1 PROTEIN-RELATED"/>
    <property type="match status" value="1"/>
</dbReference>
<dbReference type="Gene3D" id="3.10.250.10">
    <property type="entry name" value="SRCR-like domain"/>
    <property type="match status" value="1"/>
</dbReference>
<dbReference type="InterPro" id="IPR036772">
    <property type="entry name" value="SRCR-like_dom_sf"/>
</dbReference>
<dbReference type="PROSITE" id="PS50287">
    <property type="entry name" value="SRCR_2"/>
    <property type="match status" value="1"/>
</dbReference>
<protein>
    <recommendedName>
        <fullName evidence="3">SRCR domain-containing protein</fullName>
    </recommendedName>
</protein>
<feature type="disulfide bond" evidence="2">
    <location>
        <begin position="30"/>
        <end position="40"/>
    </location>
</feature>
<name>A0ABD3WAJ5_SINWO</name>